<dbReference type="PROSITE" id="PS00139">
    <property type="entry name" value="THIOL_PROTEASE_CYS"/>
    <property type="match status" value="2"/>
</dbReference>
<reference evidence="10 11" key="1">
    <citation type="journal article" date="2018" name="Nat. Ecol. Evol.">
        <title>Shark genomes provide insights into elasmobranch evolution and the origin of vertebrates.</title>
        <authorList>
            <person name="Hara Y"/>
            <person name="Yamaguchi K"/>
            <person name="Onimaru K"/>
            <person name="Kadota M"/>
            <person name="Koyanagi M"/>
            <person name="Keeley SD"/>
            <person name="Tatsumi K"/>
            <person name="Tanaka K"/>
            <person name="Motone F"/>
            <person name="Kageyama Y"/>
            <person name="Nozu R"/>
            <person name="Adachi N"/>
            <person name="Nishimura O"/>
            <person name="Nakagawa R"/>
            <person name="Tanegashima C"/>
            <person name="Kiyatake I"/>
            <person name="Matsumoto R"/>
            <person name="Murakumo K"/>
            <person name="Nishida K"/>
            <person name="Terakita A"/>
            <person name="Kuratani S"/>
            <person name="Sato K"/>
            <person name="Hyodo S Kuraku.S."/>
        </authorList>
    </citation>
    <scope>NUCLEOTIDE SEQUENCE [LARGE SCALE GENOMIC DNA]</scope>
</reference>
<evidence type="ECO:0000313" key="10">
    <source>
        <dbReference type="EMBL" id="GCB62374.1"/>
    </source>
</evidence>
<evidence type="ECO:0000256" key="7">
    <source>
        <dbReference type="SAM" id="SignalP"/>
    </source>
</evidence>
<evidence type="ECO:0008006" key="12">
    <source>
        <dbReference type="Google" id="ProtNLM"/>
    </source>
</evidence>
<dbReference type="CDD" id="cd02619">
    <property type="entry name" value="Peptidase_C1"/>
    <property type="match status" value="1"/>
</dbReference>
<dbReference type="SMART" id="SM00645">
    <property type="entry name" value="Pept_C1"/>
    <property type="match status" value="2"/>
</dbReference>
<dbReference type="EMBL" id="BFAA01007788">
    <property type="protein sequence ID" value="GCB62374.1"/>
    <property type="molecule type" value="Genomic_DNA"/>
</dbReference>
<feature type="chain" id="PRO_5019335084" description="Cathepsin L" evidence="7">
    <location>
        <begin position="24"/>
        <end position="604"/>
    </location>
</feature>
<dbReference type="GO" id="GO:0006508">
    <property type="term" value="P:proteolysis"/>
    <property type="evidence" value="ECO:0007669"/>
    <property type="project" value="UniProtKB-KW"/>
</dbReference>
<dbReference type="InterPro" id="IPR038765">
    <property type="entry name" value="Papain-like_cys_pep_sf"/>
</dbReference>
<evidence type="ECO:0000256" key="6">
    <source>
        <dbReference type="ARBA" id="ARBA00023157"/>
    </source>
</evidence>
<dbReference type="PROSITE" id="PS00639">
    <property type="entry name" value="THIOL_PROTEASE_HIS"/>
    <property type="match status" value="1"/>
</dbReference>
<evidence type="ECO:0000256" key="3">
    <source>
        <dbReference type="ARBA" id="ARBA00022801"/>
    </source>
</evidence>
<keyword evidence="6" id="KW-1015">Disulfide bond</keyword>
<dbReference type="FunFam" id="3.90.70.10:FF:000006">
    <property type="entry name" value="Cathepsin S"/>
    <property type="match status" value="1"/>
</dbReference>
<dbReference type="CDD" id="cd02248">
    <property type="entry name" value="Peptidase_C1A"/>
    <property type="match status" value="1"/>
</dbReference>
<dbReference type="OMA" id="KDNGCHG"/>
<gene>
    <name evidence="10" type="ORF">scyTo_0014485</name>
</gene>
<dbReference type="PROSITE" id="PS00640">
    <property type="entry name" value="THIOL_PROTEASE_ASN"/>
    <property type="match status" value="1"/>
</dbReference>
<keyword evidence="11" id="KW-1185">Reference proteome</keyword>
<dbReference type="PANTHER" id="PTHR12411">
    <property type="entry name" value="CYSTEINE PROTEASE FAMILY C1-RELATED"/>
    <property type="match status" value="1"/>
</dbReference>
<dbReference type="SMART" id="SM00848">
    <property type="entry name" value="Inhibitor_I29"/>
    <property type="match status" value="1"/>
</dbReference>
<dbReference type="InterPro" id="IPR013128">
    <property type="entry name" value="Peptidase_C1A"/>
</dbReference>
<dbReference type="Gene3D" id="3.90.70.10">
    <property type="entry name" value="Cysteine proteinases"/>
    <property type="match status" value="2"/>
</dbReference>
<evidence type="ECO:0000259" key="8">
    <source>
        <dbReference type="SMART" id="SM00645"/>
    </source>
</evidence>
<dbReference type="Proteomes" id="UP000288216">
    <property type="component" value="Unassembled WGS sequence"/>
</dbReference>
<sequence length="604" mass="66810">MSIMTLSLFVGCALVAIVSSSMSDPTLDEAWFSWKSFHRKQYNKWRNRVVADYLLVLHNTRFSLVVSVVRKDVRSRNEAEQDVKRPAEEDKNLKLLDWGLGNEQISNGGAEAGNAASYRRMVWDENMKYIAKHNLEHSMGKHTFTVGMNQFGDLTTKEFAQFLNKFNKKEAGNLTYKVFTAQKNIELPLAVDWRPKGYVTRVKDQGQCGSCWAFSTTGVLEGQVFNKTGKLISLSEQYLMDCTQVVGNRGCNGGYKVQALLFIKENGINSEQSYPYTAKNGDCKSNKNYIVASCKGVRMIPKNSETDLAAAVATVGPISVSIDAEHRSFMLYKSETGRTLEAREESKKNGLGREHETTEEFRRILAVSSAKKAQNSTYKVFKSRDNIELPITIDWRPKGYVTAVKDQGQCGSCWAFSTTGVLEGQVFNKTGKLISLSEQYLMDCSRPVGNAGCNGGSVLGGFLFIKEKGITSEQSYPYTAKDGNCSFNQNDIVATCKGVKRIPTGSEAHLAAAVATVGPISAGIDAEHRSFMLYKSGIFFEPHCSTVKLDHGILVVGYGTENGKAFWIVKNSWGASWGNEGYVHMSKDMDNNCGIASNAVYPEV</sequence>
<dbReference type="AlphaFoldDB" id="A0A401NNE5"/>
<dbReference type="InterPro" id="IPR025661">
    <property type="entry name" value="Pept_asp_AS"/>
</dbReference>
<accession>A0A401NNE5</accession>
<feature type="signal peptide" evidence="7">
    <location>
        <begin position="1"/>
        <end position="23"/>
    </location>
</feature>
<dbReference type="GO" id="GO:0008234">
    <property type="term" value="F:cysteine-type peptidase activity"/>
    <property type="evidence" value="ECO:0007669"/>
    <property type="project" value="UniProtKB-KW"/>
</dbReference>
<proteinExistence type="inferred from homology"/>
<keyword evidence="2" id="KW-0645">Protease</keyword>
<evidence type="ECO:0000256" key="1">
    <source>
        <dbReference type="ARBA" id="ARBA00008455"/>
    </source>
</evidence>
<dbReference type="InterPro" id="IPR025660">
    <property type="entry name" value="Pept_his_AS"/>
</dbReference>
<dbReference type="Pfam" id="PF00112">
    <property type="entry name" value="Peptidase_C1"/>
    <property type="match status" value="2"/>
</dbReference>
<dbReference type="SUPFAM" id="SSF54001">
    <property type="entry name" value="Cysteine proteinases"/>
    <property type="match status" value="2"/>
</dbReference>
<evidence type="ECO:0000256" key="2">
    <source>
        <dbReference type="ARBA" id="ARBA00022670"/>
    </source>
</evidence>
<dbReference type="OrthoDB" id="190265at2759"/>
<dbReference type="PRINTS" id="PR00705">
    <property type="entry name" value="PAPAIN"/>
</dbReference>
<protein>
    <recommendedName>
        <fullName evidence="12">Cathepsin L</fullName>
    </recommendedName>
</protein>
<dbReference type="STRING" id="75743.A0A401NNE5"/>
<organism evidence="10 11">
    <name type="scientific">Scyliorhinus torazame</name>
    <name type="common">Cloudy catshark</name>
    <name type="synonym">Catulus torazame</name>
    <dbReference type="NCBI Taxonomy" id="75743"/>
    <lineage>
        <taxon>Eukaryota</taxon>
        <taxon>Metazoa</taxon>
        <taxon>Chordata</taxon>
        <taxon>Craniata</taxon>
        <taxon>Vertebrata</taxon>
        <taxon>Chondrichthyes</taxon>
        <taxon>Elasmobranchii</taxon>
        <taxon>Galeomorphii</taxon>
        <taxon>Galeoidea</taxon>
        <taxon>Carcharhiniformes</taxon>
        <taxon>Scyliorhinidae</taxon>
        <taxon>Scyliorhinus</taxon>
    </lineage>
</organism>
<keyword evidence="4" id="KW-0788">Thiol protease</keyword>
<dbReference type="InterPro" id="IPR013201">
    <property type="entry name" value="Prot_inhib_I29"/>
</dbReference>
<evidence type="ECO:0000256" key="5">
    <source>
        <dbReference type="ARBA" id="ARBA00023145"/>
    </source>
</evidence>
<evidence type="ECO:0000256" key="4">
    <source>
        <dbReference type="ARBA" id="ARBA00022807"/>
    </source>
</evidence>
<dbReference type="Pfam" id="PF08246">
    <property type="entry name" value="Inhibitor_I29"/>
    <property type="match status" value="1"/>
</dbReference>
<keyword evidence="5" id="KW-0865">Zymogen</keyword>
<keyword evidence="7" id="KW-0732">Signal</keyword>
<dbReference type="InterPro" id="IPR039417">
    <property type="entry name" value="Peptidase_C1A_papain-like"/>
</dbReference>
<dbReference type="FunFam" id="3.90.70.10:FF:000332">
    <property type="entry name" value="Cathepsin L1"/>
    <property type="match status" value="1"/>
</dbReference>
<feature type="domain" description="Peptidase C1A papain C-terminal" evidence="8">
    <location>
        <begin position="187"/>
        <end position="371"/>
    </location>
</feature>
<comment type="caution">
    <text evidence="10">The sequence shown here is derived from an EMBL/GenBank/DDBJ whole genome shotgun (WGS) entry which is preliminary data.</text>
</comment>
<evidence type="ECO:0000259" key="9">
    <source>
        <dbReference type="SMART" id="SM00848"/>
    </source>
</evidence>
<dbReference type="InterPro" id="IPR000668">
    <property type="entry name" value="Peptidase_C1A_C"/>
</dbReference>
<keyword evidence="3" id="KW-0378">Hydrolase</keyword>
<dbReference type="InterPro" id="IPR000169">
    <property type="entry name" value="Pept_cys_AS"/>
</dbReference>
<name>A0A401NNE5_SCYTO</name>
<comment type="similarity">
    <text evidence="1">Belongs to the peptidase C1 family.</text>
</comment>
<feature type="domain" description="Cathepsin propeptide inhibitor" evidence="9">
    <location>
        <begin position="104"/>
        <end position="159"/>
    </location>
</feature>
<evidence type="ECO:0000313" key="11">
    <source>
        <dbReference type="Proteomes" id="UP000288216"/>
    </source>
</evidence>
<feature type="domain" description="Peptidase C1A papain C-terminal" evidence="8">
    <location>
        <begin position="389"/>
        <end position="603"/>
    </location>
</feature>